<organism evidence="2">
    <name type="scientific">Timema shepardi</name>
    <name type="common">Walking stick</name>
    <dbReference type="NCBI Taxonomy" id="629360"/>
    <lineage>
        <taxon>Eukaryota</taxon>
        <taxon>Metazoa</taxon>
        <taxon>Ecdysozoa</taxon>
        <taxon>Arthropoda</taxon>
        <taxon>Hexapoda</taxon>
        <taxon>Insecta</taxon>
        <taxon>Pterygota</taxon>
        <taxon>Neoptera</taxon>
        <taxon>Polyneoptera</taxon>
        <taxon>Phasmatodea</taxon>
        <taxon>Timematodea</taxon>
        <taxon>Timematoidea</taxon>
        <taxon>Timematidae</taxon>
        <taxon>Timema</taxon>
    </lineage>
</organism>
<gene>
    <name evidence="2" type="ORF">TSIB3V08_LOCUS1840</name>
</gene>
<sequence>MVAELTSIPRKEPVVVSGVVSQQQQRSGSLPRWLQTATKSNERCVRQMYNSVSRKTQHEGGGGYFWKSGVDVYADPAGLLSRSGPKGVVGLVGPYRAESDPTSQEDSMDGRLSIGGGRMFVLKDEELVEEGAPPGMDSASLTPGRENWKLRESVRMTGPEESGVMSMNDIWPKDWGPALVQSGVLTALVVKRMPVSRLVRLKESGSVCDVFQVSVLGGSVCRCGTEVRRSFPTRPVTRQPMLTVIMRKVRQCGQNVDPERSRQRTLERAPCKG</sequence>
<feature type="region of interest" description="Disordered" evidence="1">
    <location>
        <begin position="253"/>
        <end position="273"/>
    </location>
</feature>
<accession>A0A7R9ANU4</accession>
<dbReference type="EMBL" id="OC000528">
    <property type="protein sequence ID" value="CAD7257583.1"/>
    <property type="molecule type" value="Genomic_DNA"/>
</dbReference>
<name>A0A7R9ANU4_TIMSH</name>
<feature type="compositionally biased region" description="Basic and acidic residues" evidence="1">
    <location>
        <begin position="257"/>
        <end position="273"/>
    </location>
</feature>
<protein>
    <submittedName>
        <fullName evidence="2">Uncharacterized protein</fullName>
    </submittedName>
</protein>
<reference evidence="2" key="1">
    <citation type="submission" date="2020-11" db="EMBL/GenBank/DDBJ databases">
        <authorList>
            <person name="Tran Van P."/>
        </authorList>
    </citation>
    <scope>NUCLEOTIDE SEQUENCE</scope>
</reference>
<evidence type="ECO:0000313" key="2">
    <source>
        <dbReference type="EMBL" id="CAD7257583.1"/>
    </source>
</evidence>
<dbReference type="AlphaFoldDB" id="A0A7R9ANU4"/>
<evidence type="ECO:0000256" key="1">
    <source>
        <dbReference type="SAM" id="MobiDB-lite"/>
    </source>
</evidence>
<proteinExistence type="predicted"/>